<dbReference type="InterPro" id="IPR012341">
    <property type="entry name" value="6hp_glycosidase-like_sf"/>
</dbReference>
<proteinExistence type="predicted"/>
<dbReference type="GO" id="GO:0005975">
    <property type="term" value="P:carbohydrate metabolic process"/>
    <property type="evidence" value="ECO:0007669"/>
    <property type="project" value="InterPro"/>
</dbReference>
<accession>A0A8H4C652</accession>
<reference evidence="2" key="1">
    <citation type="journal article" date="2020" name="Phytopathology">
        <title>Genome sequence and comparative analysis of Colletotrichum gloeosporioides isolated from Liriodendron leaves.</title>
        <authorList>
            <person name="Fu F.F."/>
            <person name="Hao Z."/>
            <person name="Wang P."/>
            <person name="Lu Y."/>
            <person name="Xue L.J."/>
            <person name="Wei G."/>
            <person name="Tian Y."/>
            <person name="Baishi H."/>
            <person name="Xu H."/>
            <person name="Shi J."/>
            <person name="Cheng T."/>
            <person name="Wang G."/>
            <person name="Yi Y."/>
            <person name="Chen J."/>
        </authorList>
    </citation>
    <scope>NUCLEOTIDE SEQUENCE</scope>
    <source>
        <strain evidence="2">Lc1</strain>
    </source>
</reference>
<keyword evidence="1" id="KW-0732">Signal</keyword>
<evidence type="ECO:0000313" key="2">
    <source>
        <dbReference type="EMBL" id="KAF3798150.1"/>
    </source>
</evidence>
<dbReference type="GO" id="GO:0003824">
    <property type="term" value="F:catalytic activity"/>
    <property type="evidence" value="ECO:0007669"/>
    <property type="project" value="UniProtKB-ARBA"/>
</dbReference>
<feature type="chain" id="PRO_5034643459" description="Six-hairpin glycosidase" evidence="1">
    <location>
        <begin position="18"/>
        <end position="740"/>
    </location>
</feature>
<dbReference type="RefSeq" id="XP_045257310.1">
    <property type="nucleotide sequence ID" value="XM_045410419.1"/>
</dbReference>
<keyword evidence="3" id="KW-1185">Reference proteome</keyword>
<dbReference type="AlphaFoldDB" id="A0A8H4C652"/>
<name>A0A8H4C652_COLGL</name>
<dbReference type="InterPro" id="IPR008928">
    <property type="entry name" value="6-hairpin_glycosidase_sf"/>
</dbReference>
<comment type="caution">
    <text evidence="2">The sequence shown here is derived from an EMBL/GenBank/DDBJ whole genome shotgun (WGS) entry which is preliminary data.</text>
</comment>
<evidence type="ECO:0000313" key="3">
    <source>
        <dbReference type="Proteomes" id="UP000613401"/>
    </source>
</evidence>
<feature type="signal peptide" evidence="1">
    <location>
        <begin position="1"/>
        <end position="17"/>
    </location>
</feature>
<protein>
    <recommendedName>
        <fullName evidence="4">Six-hairpin glycosidase</fullName>
    </recommendedName>
</protein>
<dbReference type="EMBL" id="WVTB01000101">
    <property type="protein sequence ID" value="KAF3798150.1"/>
    <property type="molecule type" value="Genomic_DNA"/>
</dbReference>
<gene>
    <name evidence="2" type="ORF">GCG54_00010496</name>
</gene>
<evidence type="ECO:0008006" key="4">
    <source>
        <dbReference type="Google" id="ProtNLM"/>
    </source>
</evidence>
<dbReference type="SUPFAM" id="SSF48208">
    <property type="entry name" value="Six-hairpin glycosidases"/>
    <property type="match status" value="1"/>
</dbReference>
<dbReference type="Gene3D" id="1.50.10.10">
    <property type="match status" value="1"/>
</dbReference>
<reference evidence="2" key="2">
    <citation type="submission" date="2020-03" db="EMBL/GenBank/DDBJ databases">
        <authorList>
            <person name="Fu F.-F."/>
            <person name="Chen J."/>
        </authorList>
    </citation>
    <scope>NUCLEOTIDE SEQUENCE</scope>
    <source>
        <strain evidence="2">Lc1</strain>
    </source>
</reference>
<dbReference type="Proteomes" id="UP000613401">
    <property type="component" value="Unassembled WGS sequence"/>
</dbReference>
<dbReference type="GeneID" id="69017624"/>
<sequence length="740" mass="83642">MNVRICLLFLPVLASTAIDRKPYLRLIFRRAVVESFKVIRTEVPTAIDNTTTPLQVGNGDFAFNLDITGTQSLVPFNTLSSWGWHKDRLPENGEKIGDYHGVAIETHGREVSYDIEDPKLPEISKWLSANPNRINLGRISLAYKDKPLSTITEPHQELNPWNGRVVSNFQIDGHNTTVITQGDFETDSVAFEIQSDLISTGDLSVLFDFPYPPIHKVEKSSDFEVFMGTYDLKSSRNHTTSIVNNSSSQQISAHIYHEMQETAYYLNLRWPHQTPLGLAQIQNEDQNGTVAHRYTLRLRDASQGHMFPSKLIFTAHYSPKLEIPSLPSEIQRRNVVGWQNYWKEGGFVDLTKSTNPNATELQRRIILSQYAMRVNSAATGQPPQESGLVYNGWWGKFHLEMVIWHCAQWATWGRQQYFDRIFPSVYESLLPSSEERARKMGWDGARWPKMTELVTKGIAPGETRAFLQWQQPHPMYLAELAYKATPTKETLQRWDRVITATANYMASFAWLNNQTGRYDIGPPIQGVTENSSPTEISNLSYELAYWQWALTSACNWKKRLGEGCPPRWTAVADSMAPPPQFEGLYAPWVGGGLNASWWDDLTLKKDPRSVIMLQGILPDTPLVDPVVGLRTADKVWEVWGDEQIRGWGRNILAINAARVGNPERAIYHLTNFGYWTFGDQGFAHRSGPSPSPPPYFPGNGGFLLAIGYMAAGWEGSKGHAPGFPKDGSWIIKHEGLMQSL</sequence>
<evidence type="ECO:0000256" key="1">
    <source>
        <dbReference type="SAM" id="SignalP"/>
    </source>
</evidence>
<organism evidence="2 3">
    <name type="scientific">Colletotrichum gloeosporioides</name>
    <name type="common">Anthracnose fungus</name>
    <name type="synonym">Glomerella cingulata</name>
    <dbReference type="NCBI Taxonomy" id="474922"/>
    <lineage>
        <taxon>Eukaryota</taxon>
        <taxon>Fungi</taxon>
        <taxon>Dikarya</taxon>
        <taxon>Ascomycota</taxon>
        <taxon>Pezizomycotina</taxon>
        <taxon>Sordariomycetes</taxon>
        <taxon>Hypocreomycetidae</taxon>
        <taxon>Glomerellales</taxon>
        <taxon>Glomerellaceae</taxon>
        <taxon>Colletotrichum</taxon>
        <taxon>Colletotrichum gloeosporioides species complex</taxon>
    </lineage>
</organism>